<evidence type="ECO:0000313" key="1">
    <source>
        <dbReference type="EMBL" id="HIU64751.1"/>
    </source>
</evidence>
<comment type="caution">
    <text evidence="1">The sequence shown here is derived from an EMBL/GenBank/DDBJ whole genome shotgun (WGS) entry which is preliminary data.</text>
</comment>
<name>A0A9D1MQS6_9FIRM</name>
<accession>A0A9D1MQS6</accession>
<sequence>MQDKASDGIVYLHLSKEYIADLTRIMEGYEHIAMVTTIDSKNGIVKLIGTPDTSADLNIIIESLPFTTIRLANFEE</sequence>
<evidence type="ECO:0000313" key="2">
    <source>
        <dbReference type="Proteomes" id="UP000824099"/>
    </source>
</evidence>
<protein>
    <submittedName>
        <fullName evidence="1">DUF4911 domain-containing protein</fullName>
    </submittedName>
</protein>
<dbReference type="AlphaFoldDB" id="A0A9D1MQS6"/>
<dbReference type="Pfam" id="PF16256">
    <property type="entry name" value="DUF4911"/>
    <property type="match status" value="1"/>
</dbReference>
<dbReference type="EMBL" id="DVNI01000116">
    <property type="protein sequence ID" value="HIU64751.1"/>
    <property type="molecule type" value="Genomic_DNA"/>
</dbReference>
<dbReference type="InterPro" id="IPR032587">
    <property type="entry name" value="DUF4911"/>
</dbReference>
<gene>
    <name evidence="1" type="ORF">IAB06_06950</name>
</gene>
<dbReference type="Proteomes" id="UP000824099">
    <property type="component" value="Unassembled WGS sequence"/>
</dbReference>
<proteinExistence type="predicted"/>
<reference evidence="1" key="2">
    <citation type="journal article" date="2021" name="PeerJ">
        <title>Extensive microbial diversity within the chicken gut microbiome revealed by metagenomics and culture.</title>
        <authorList>
            <person name="Gilroy R."/>
            <person name="Ravi A."/>
            <person name="Getino M."/>
            <person name="Pursley I."/>
            <person name="Horton D.L."/>
            <person name="Alikhan N.F."/>
            <person name="Baker D."/>
            <person name="Gharbi K."/>
            <person name="Hall N."/>
            <person name="Watson M."/>
            <person name="Adriaenssens E.M."/>
            <person name="Foster-Nyarko E."/>
            <person name="Jarju S."/>
            <person name="Secka A."/>
            <person name="Antonio M."/>
            <person name="Oren A."/>
            <person name="Chaudhuri R.R."/>
            <person name="La Ragione R."/>
            <person name="Hildebrand F."/>
            <person name="Pallen M.J."/>
        </authorList>
    </citation>
    <scope>NUCLEOTIDE SEQUENCE</scope>
    <source>
        <strain evidence="1">CHK160-1198</strain>
    </source>
</reference>
<organism evidence="1 2">
    <name type="scientific">Candidatus Avacidaminococcus intestinavium</name>
    <dbReference type="NCBI Taxonomy" id="2840684"/>
    <lineage>
        <taxon>Bacteria</taxon>
        <taxon>Bacillati</taxon>
        <taxon>Bacillota</taxon>
        <taxon>Negativicutes</taxon>
        <taxon>Acidaminococcales</taxon>
        <taxon>Acidaminococcaceae</taxon>
        <taxon>Acidaminococcaceae incertae sedis</taxon>
        <taxon>Candidatus Avacidaminococcus</taxon>
    </lineage>
</organism>
<reference evidence="1" key="1">
    <citation type="submission" date="2020-10" db="EMBL/GenBank/DDBJ databases">
        <authorList>
            <person name="Gilroy R."/>
        </authorList>
    </citation>
    <scope>NUCLEOTIDE SEQUENCE</scope>
    <source>
        <strain evidence="1">CHK160-1198</strain>
    </source>
</reference>